<dbReference type="GO" id="GO:0009252">
    <property type="term" value="P:peptidoglycan biosynthetic process"/>
    <property type="evidence" value="ECO:0007669"/>
    <property type="project" value="UniProtKB-UniPathway"/>
</dbReference>
<dbReference type="GO" id="GO:0071555">
    <property type="term" value="P:cell wall organization"/>
    <property type="evidence" value="ECO:0007669"/>
    <property type="project" value="UniProtKB-UniRule"/>
</dbReference>
<dbReference type="GO" id="GO:0016740">
    <property type="term" value="F:transferase activity"/>
    <property type="evidence" value="ECO:0007669"/>
    <property type="project" value="UniProtKB-KW"/>
</dbReference>
<sequence length="242" mass="27730">MRSRYLAVALSLFLFVGLSASHAGPPAPKWNESARSRKAIAKVRPGLEKQLEGLHLAWGAPVFLRLFKEERQLELWMKRDRTFALVKTYPICYYSGKLGPKQAEGDLQAPEGFYEVTSDLMNPWSDYHLSFNIGYPNRFDRSLKRTGSLIMVHGSCVSIGCFAMTDPAIEEIWALVDAALRGGQQRVPVHVFPFHLTDSKLDRFSTSRWSGFWKNLQEGYLLFEERRRPPIVSVKGGRYRFR</sequence>
<evidence type="ECO:0000313" key="11">
    <source>
        <dbReference type="Proteomes" id="UP000663929"/>
    </source>
</evidence>
<evidence type="ECO:0000256" key="7">
    <source>
        <dbReference type="PROSITE-ProRule" id="PRU01373"/>
    </source>
</evidence>
<accession>A0A8A4TWM3</accession>
<evidence type="ECO:0000313" key="10">
    <source>
        <dbReference type="EMBL" id="QTD53747.1"/>
    </source>
</evidence>
<dbReference type="InterPro" id="IPR038063">
    <property type="entry name" value="Transpep_catalytic_dom"/>
</dbReference>
<keyword evidence="3" id="KW-0808">Transferase</keyword>
<proteinExistence type="inferred from homology"/>
<reference evidence="10" key="1">
    <citation type="submission" date="2021-03" db="EMBL/GenBank/DDBJ databases">
        <title>Acanthopleuribacteraceae sp. M133.</title>
        <authorList>
            <person name="Wang G."/>
        </authorList>
    </citation>
    <scope>NUCLEOTIDE SEQUENCE</scope>
    <source>
        <strain evidence="10">M133</strain>
    </source>
</reference>
<feature type="domain" description="L,D-TPase catalytic" evidence="9">
    <location>
        <begin position="62"/>
        <end position="192"/>
    </location>
</feature>
<evidence type="ECO:0000256" key="5">
    <source>
        <dbReference type="ARBA" id="ARBA00022984"/>
    </source>
</evidence>
<organism evidence="10 11">
    <name type="scientific">Sulfidibacter corallicola</name>
    <dbReference type="NCBI Taxonomy" id="2818388"/>
    <lineage>
        <taxon>Bacteria</taxon>
        <taxon>Pseudomonadati</taxon>
        <taxon>Acidobacteriota</taxon>
        <taxon>Holophagae</taxon>
        <taxon>Acanthopleuribacterales</taxon>
        <taxon>Acanthopleuribacteraceae</taxon>
        <taxon>Sulfidibacter</taxon>
    </lineage>
</organism>
<evidence type="ECO:0000256" key="8">
    <source>
        <dbReference type="SAM" id="SignalP"/>
    </source>
</evidence>
<dbReference type="GO" id="GO:0004180">
    <property type="term" value="F:carboxypeptidase activity"/>
    <property type="evidence" value="ECO:0007669"/>
    <property type="project" value="UniProtKB-ARBA"/>
</dbReference>
<dbReference type="PANTHER" id="PTHR36699:SF1">
    <property type="entry name" value="L,D-TRANSPEPTIDASE YAFK-RELATED"/>
    <property type="match status" value="1"/>
</dbReference>
<evidence type="ECO:0000259" key="9">
    <source>
        <dbReference type="PROSITE" id="PS52029"/>
    </source>
</evidence>
<evidence type="ECO:0000256" key="2">
    <source>
        <dbReference type="ARBA" id="ARBA00005992"/>
    </source>
</evidence>
<dbReference type="UniPathway" id="UPA00219"/>
<dbReference type="RefSeq" id="WP_237383847.1">
    <property type="nucleotide sequence ID" value="NZ_CP071793.1"/>
</dbReference>
<dbReference type="AlphaFoldDB" id="A0A8A4TWM3"/>
<dbReference type="GO" id="GO:0008360">
    <property type="term" value="P:regulation of cell shape"/>
    <property type="evidence" value="ECO:0007669"/>
    <property type="project" value="UniProtKB-UniRule"/>
</dbReference>
<gene>
    <name evidence="10" type="ORF">J3U87_14945</name>
</gene>
<feature type="signal peptide" evidence="8">
    <location>
        <begin position="1"/>
        <end position="23"/>
    </location>
</feature>
<dbReference type="PROSITE" id="PS52029">
    <property type="entry name" value="LD_TPASE"/>
    <property type="match status" value="1"/>
</dbReference>
<feature type="active site" description="Nucleophile" evidence="7">
    <location>
        <position position="161"/>
    </location>
</feature>
<comment type="pathway">
    <text evidence="1 7">Cell wall biogenesis; peptidoglycan biosynthesis.</text>
</comment>
<dbReference type="EMBL" id="CP071793">
    <property type="protein sequence ID" value="QTD53747.1"/>
    <property type="molecule type" value="Genomic_DNA"/>
</dbReference>
<name>A0A8A4TWM3_SULCO</name>
<dbReference type="PANTHER" id="PTHR36699">
    <property type="entry name" value="LD-TRANSPEPTIDASE"/>
    <property type="match status" value="1"/>
</dbReference>
<keyword evidence="11" id="KW-1185">Reference proteome</keyword>
<protein>
    <submittedName>
        <fullName evidence="10">Murein L,D-transpeptidase</fullName>
    </submittedName>
</protein>
<comment type="similarity">
    <text evidence="2">Belongs to the YkuD family.</text>
</comment>
<evidence type="ECO:0000256" key="1">
    <source>
        <dbReference type="ARBA" id="ARBA00004752"/>
    </source>
</evidence>
<evidence type="ECO:0000256" key="6">
    <source>
        <dbReference type="ARBA" id="ARBA00023316"/>
    </source>
</evidence>
<dbReference type="Proteomes" id="UP000663929">
    <property type="component" value="Chromosome"/>
</dbReference>
<keyword evidence="5 7" id="KW-0573">Peptidoglycan synthesis</keyword>
<dbReference type="InterPro" id="IPR005490">
    <property type="entry name" value="LD_TPept_cat_dom"/>
</dbReference>
<feature type="active site" description="Proton donor/acceptor" evidence="7">
    <location>
        <position position="153"/>
    </location>
</feature>
<keyword evidence="6 7" id="KW-0961">Cell wall biogenesis/degradation</keyword>
<keyword evidence="8" id="KW-0732">Signal</keyword>
<dbReference type="KEGG" id="scor:J3U87_14945"/>
<dbReference type="Pfam" id="PF03734">
    <property type="entry name" value="YkuD"/>
    <property type="match status" value="1"/>
</dbReference>
<evidence type="ECO:0000256" key="4">
    <source>
        <dbReference type="ARBA" id="ARBA00022960"/>
    </source>
</evidence>
<evidence type="ECO:0000256" key="3">
    <source>
        <dbReference type="ARBA" id="ARBA00022679"/>
    </source>
</evidence>
<dbReference type="SUPFAM" id="SSF141523">
    <property type="entry name" value="L,D-transpeptidase catalytic domain-like"/>
    <property type="match status" value="1"/>
</dbReference>
<keyword evidence="4 7" id="KW-0133">Cell shape</keyword>
<feature type="chain" id="PRO_5035269051" evidence="8">
    <location>
        <begin position="24"/>
        <end position="242"/>
    </location>
</feature>
<dbReference type="CDD" id="cd16913">
    <property type="entry name" value="YkuD_like"/>
    <property type="match status" value="1"/>
</dbReference>